<evidence type="ECO:0000313" key="1">
    <source>
        <dbReference type="EMBL" id="AKF08862.1"/>
    </source>
</evidence>
<accession>A0A0F6W6N1</accession>
<keyword evidence="2" id="KW-1185">Reference proteome</keyword>
<reference evidence="1 2" key="1">
    <citation type="submission" date="2015-03" db="EMBL/GenBank/DDBJ databases">
        <title>Genome assembly of Sandaracinus amylolyticus DSM 53668.</title>
        <authorList>
            <person name="Sharma G."/>
            <person name="Subramanian S."/>
        </authorList>
    </citation>
    <scope>NUCLEOTIDE SEQUENCE [LARGE SCALE GENOMIC DNA]</scope>
    <source>
        <strain evidence="1 2">DSM 53668</strain>
    </source>
</reference>
<evidence type="ECO:0000313" key="2">
    <source>
        <dbReference type="Proteomes" id="UP000034883"/>
    </source>
</evidence>
<sequence length="170" mass="19176">MSIPEQPFSLVPEAARKQAEITIGERIEALVHRSGTRVVDVARALGLRDNKLYAAFRGTEHFRLAWLELLPATVERLFIEERAAAHGLELRPVADEDAHPRSLHDVVVELGDVQRAASEGERDGHLSVDDIERELREWDDVERVRASRVAHLRRLLAERGGAVGSRRKSR</sequence>
<name>A0A0F6W6N1_9BACT</name>
<dbReference type="RefSeq" id="WP_053235963.1">
    <property type="nucleotide sequence ID" value="NZ_CP011125.1"/>
</dbReference>
<dbReference type="STRING" id="927083.DB32_006011"/>
<dbReference type="Proteomes" id="UP000034883">
    <property type="component" value="Chromosome"/>
</dbReference>
<organism evidence="1 2">
    <name type="scientific">Sandaracinus amylolyticus</name>
    <dbReference type="NCBI Taxonomy" id="927083"/>
    <lineage>
        <taxon>Bacteria</taxon>
        <taxon>Pseudomonadati</taxon>
        <taxon>Myxococcota</taxon>
        <taxon>Polyangia</taxon>
        <taxon>Polyangiales</taxon>
        <taxon>Sandaracinaceae</taxon>
        <taxon>Sandaracinus</taxon>
    </lineage>
</organism>
<dbReference type="KEGG" id="samy:DB32_006011"/>
<dbReference type="AlphaFoldDB" id="A0A0F6W6N1"/>
<dbReference type="EMBL" id="CP011125">
    <property type="protein sequence ID" value="AKF08862.1"/>
    <property type="molecule type" value="Genomic_DNA"/>
</dbReference>
<gene>
    <name evidence="1" type="ORF">DB32_006011</name>
</gene>
<proteinExistence type="predicted"/>
<protein>
    <submittedName>
        <fullName evidence="1">Uncharacterized protein</fullName>
    </submittedName>
</protein>